<comment type="caution">
    <text evidence="3">The sequence shown here is derived from an EMBL/GenBank/DDBJ whole genome shotgun (WGS) entry which is preliminary data.</text>
</comment>
<dbReference type="AlphaFoldDB" id="A0A4Q2AMX2"/>
<evidence type="ECO:0000313" key="4">
    <source>
        <dbReference type="Proteomes" id="UP000289316"/>
    </source>
</evidence>
<dbReference type="RefSeq" id="WP_119448610.1">
    <property type="nucleotide sequence ID" value="NZ_CP120352.1"/>
</dbReference>
<feature type="transmembrane region" description="Helical" evidence="2">
    <location>
        <begin position="12"/>
        <end position="28"/>
    </location>
</feature>
<organism evidence="3 4">
    <name type="scientific">Ligilactobacillus murinus</name>
    <dbReference type="NCBI Taxonomy" id="1622"/>
    <lineage>
        <taxon>Bacteria</taxon>
        <taxon>Bacillati</taxon>
        <taxon>Bacillota</taxon>
        <taxon>Bacilli</taxon>
        <taxon>Lactobacillales</taxon>
        <taxon>Lactobacillaceae</taxon>
        <taxon>Ligilactobacillus</taxon>
    </lineage>
</organism>
<proteinExistence type="predicted"/>
<dbReference type="OrthoDB" id="9905204at2"/>
<keyword evidence="2" id="KW-1133">Transmembrane helix</keyword>
<keyword evidence="2" id="KW-0812">Transmembrane</keyword>
<keyword evidence="2" id="KW-0472">Membrane</keyword>
<gene>
    <name evidence="3" type="ORF">D6C19_08050</name>
</gene>
<dbReference type="EMBL" id="QZFR01000059">
    <property type="protein sequence ID" value="RXV70630.1"/>
    <property type="molecule type" value="Genomic_DNA"/>
</dbReference>
<evidence type="ECO:0000256" key="1">
    <source>
        <dbReference type="SAM" id="MobiDB-lite"/>
    </source>
</evidence>
<dbReference type="Proteomes" id="UP000289316">
    <property type="component" value="Unassembled WGS sequence"/>
</dbReference>
<feature type="region of interest" description="Disordered" evidence="1">
    <location>
        <begin position="59"/>
        <end position="79"/>
    </location>
</feature>
<reference evidence="3 4" key="1">
    <citation type="submission" date="2018-09" db="EMBL/GenBank/DDBJ databases">
        <title>Murine metabolic-syndrome-specific gut microbial biobank.</title>
        <authorList>
            <person name="Liu C."/>
        </authorList>
    </citation>
    <scope>NUCLEOTIDE SEQUENCE [LARGE SCALE GENOMIC DNA]</scope>
    <source>
        <strain evidence="3 4">C-30</strain>
    </source>
</reference>
<accession>A0A4Q2AMX2</accession>
<evidence type="ECO:0000313" key="3">
    <source>
        <dbReference type="EMBL" id="RXV70630.1"/>
    </source>
</evidence>
<name>A0A4Q2AMX2_9LACO</name>
<evidence type="ECO:0000256" key="2">
    <source>
        <dbReference type="SAM" id="Phobius"/>
    </source>
</evidence>
<protein>
    <submittedName>
        <fullName evidence="3">Uncharacterized protein</fullName>
    </submittedName>
</protein>
<feature type="transmembrane region" description="Helical" evidence="2">
    <location>
        <begin position="34"/>
        <end position="54"/>
    </location>
</feature>
<sequence length="79" mass="8694">MKNFNSNVRKLQGAFLIITMLGTLAIILSESRPLISTLLIVVIITIAFISMLCLQQLSNGKKDGKKSGLQKGKNNEFTK</sequence>